<dbReference type="RefSeq" id="WP_179242872.1">
    <property type="nucleotide sequence ID" value="NZ_CP058595.1"/>
</dbReference>
<reference evidence="1 2" key="1">
    <citation type="journal article" date="2006" name="Int. J. Syst. Evol. Microbiol.">
        <title>Costertonia aggregata gen. nov., sp. nov., a mesophilic marine bacterium of the family Flavobacteriaceae, isolated from a mature biofilm.</title>
        <authorList>
            <person name="Kwon K.K."/>
            <person name="Lee Y.K."/>
            <person name="Lee H.K."/>
        </authorList>
    </citation>
    <scope>NUCLEOTIDE SEQUENCE [LARGE SCALE GENOMIC DNA]</scope>
    <source>
        <strain evidence="1 2">KCCM 42265</strain>
    </source>
</reference>
<name>A0A7H9ASZ0_9FLAO</name>
<evidence type="ECO:0000313" key="2">
    <source>
        <dbReference type="Proteomes" id="UP000509302"/>
    </source>
</evidence>
<evidence type="ECO:0000313" key="1">
    <source>
        <dbReference type="EMBL" id="QLG46593.1"/>
    </source>
</evidence>
<proteinExistence type="predicted"/>
<accession>A0A7H9ASZ0</accession>
<sequence length="270" mass="31232">MENQAEKVYVKVNQRWQRATVTGEQNGKVSVMTNDGQSFNLPKNSKYFEPIVSKEQKFAYGDVKEQLEGQYISYAKLPESVRDNLVEGKEYFHESTYISEGELKEGAKMVQMVYDRNLGSRLDVQYRRNEAVTLDKAKAYNHHFSADEFERMVDKKEFVVFQGSTNDGEVFQKLAYYEPRIQDIRTKSALSTNTYFYGEKLTAIQADALNKGQELEMVIKSKKHGIKPYLVSYSPRRESYITKNVDLAKAKNIEVHQEGKKKPRSRGMKV</sequence>
<evidence type="ECO:0008006" key="3">
    <source>
        <dbReference type="Google" id="ProtNLM"/>
    </source>
</evidence>
<keyword evidence="2" id="KW-1185">Reference proteome</keyword>
<dbReference type="Proteomes" id="UP000509302">
    <property type="component" value="Chromosome"/>
</dbReference>
<dbReference type="EMBL" id="CP058595">
    <property type="protein sequence ID" value="QLG46593.1"/>
    <property type="molecule type" value="Genomic_DNA"/>
</dbReference>
<dbReference type="KEGG" id="cagg:HYG79_14960"/>
<dbReference type="AlphaFoldDB" id="A0A7H9ASZ0"/>
<protein>
    <recommendedName>
        <fullName evidence="3">DUF3945 domain-containing protein</fullName>
    </recommendedName>
</protein>
<gene>
    <name evidence="1" type="ORF">HYG79_14960</name>
</gene>
<organism evidence="1 2">
    <name type="scientific">Costertonia aggregata</name>
    <dbReference type="NCBI Taxonomy" id="343403"/>
    <lineage>
        <taxon>Bacteria</taxon>
        <taxon>Pseudomonadati</taxon>
        <taxon>Bacteroidota</taxon>
        <taxon>Flavobacteriia</taxon>
        <taxon>Flavobacteriales</taxon>
        <taxon>Flavobacteriaceae</taxon>
        <taxon>Costertonia</taxon>
    </lineage>
</organism>